<evidence type="ECO:0000256" key="1">
    <source>
        <dbReference type="ARBA" id="ARBA00023125"/>
    </source>
</evidence>
<dbReference type="SUPFAM" id="SSF48498">
    <property type="entry name" value="Tetracyclin repressor-like, C-terminal domain"/>
    <property type="match status" value="1"/>
</dbReference>
<dbReference type="GO" id="GO:0000976">
    <property type="term" value="F:transcription cis-regulatory region binding"/>
    <property type="evidence" value="ECO:0007669"/>
    <property type="project" value="TreeGrafter"/>
</dbReference>
<keyword evidence="1" id="KW-0238">DNA-binding</keyword>
<feature type="domain" description="HTH tetR-type" evidence="2">
    <location>
        <begin position="8"/>
        <end position="68"/>
    </location>
</feature>
<accession>A0A3B0Z0Z1</accession>
<dbReference type="PANTHER" id="PTHR30055">
    <property type="entry name" value="HTH-TYPE TRANSCRIPTIONAL REGULATOR RUTR"/>
    <property type="match status" value="1"/>
</dbReference>
<evidence type="ECO:0000259" key="2">
    <source>
        <dbReference type="PROSITE" id="PS50977"/>
    </source>
</evidence>
<dbReference type="InterPro" id="IPR009057">
    <property type="entry name" value="Homeodomain-like_sf"/>
</dbReference>
<dbReference type="GO" id="GO:0003700">
    <property type="term" value="F:DNA-binding transcription factor activity"/>
    <property type="evidence" value="ECO:0007669"/>
    <property type="project" value="TreeGrafter"/>
</dbReference>
<dbReference type="PRINTS" id="PR00455">
    <property type="entry name" value="HTHTETR"/>
</dbReference>
<dbReference type="Pfam" id="PF00440">
    <property type="entry name" value="TetR_N"/>
    <property type="match status" value="1"/>
</dbReference>
<dbReference type="AlphaFoldDB" id="A0A3B0Z0Z1"/>
<dbReference type="InterPro" id="IPR036271">
    <property type="entry name" value="Tet_transcr_reg_TetR-rel_C_sf"/>
</dbReference>
<dbReference type="EMBL" id="UOFN01000123">
    <property type="protein sequence ID" value="VAW80089.1"/>
    <property type="molecule type" value="Genomic_DNA"/>
</dbReference>
<dbReference type="SUPFAM" id="SSF46689">
    <property type="entry name" value="Homeodomain-like"/>
    <property type="match status" value="1"/>
</dbReference>
<organism evidence="3">
    <name type="scientific">hydrothermal vent metagenome</name>
    <dbReference type="NCBI Taxonomy" id="652676"/>
    <lineage>
        <taxon>unclassified sequences</taxon>
        <taxon>metagenomes</taxon>
        <taxon>ecological metagenomes</taxon>
    </lineage>
</organism>
<dbReference type="InterPro" id="IPR001647">
    <property type="entry name" value="HTH_TetR"/>
</dbReference>
<dbReference type="InterPro" id="IPR050109">
    <property type="entry name" value="HTH-type_TetR-like_transc_reg"/>
</dbReference>
<proteinExistence type="predicted"/>
<reference evidence="3" key="1">
    <citation type="submission" date="2018-06" db="EMBL/GenBank/DDBJ databases">
        <authorList>
            <person name="Zhirakovskaya E."/>
        </authorList>
    </citation>
    <scope>NUCLEOTIDE SEQUENCE</scope>
</reference>
<gene>
    <name evidence="3" type="ORF">MNBD_GAMMA15-1211</name>
</gene>
<dbReference type="PROSITE" id="PS50977">
    <property type="entry name" value="HTH_TETR_2"/>
    <property type="match status" value="1"/>
</dbReference>
<name>A0A3B0Z0Z1_9ZZZZ</name>
<evidence type="ECO:0000313" key="3">
    <source>
        <dbReference type="EMBL" id="VAW80089.1"/>
    </source>
</evidence>
<protein>
    <submittedName>
        <fullName evidence="3">Transcriptional regulator, AcrR family</fullName>
    </submittedName>
</protein>
<dbReference type="Gene3D" id="1.10.357.10">
    <property type="entry name" value="Tetracycline Repressor, domain 2"/>
    <property type="match status" value="1"/>
</dbReference>
<sequence>MNDTYHHGNLRQALIEAAIPMLKAKGVVGLSLRGLATELGVSHGAPYRHFKNKKVLLEAIAITGFVALQESCVKAALNFPDDPRRQLYEAGMGYIFYVAKNPEVAELMFRPGLNPQQSTPELCQAIDAAGASLAAIIENGKHKKLYRNHDTRDLVLTSLSTVHGLAMFITGGILIDSTLSENEIRMLGRKVYDILLRGMEG</sequence>
<dbReference type="PANTHER" id="PTHR30055:SF220">
    <property type="entry name" value="TETR-FAMILY REGULATORY PROTEIN"/>
    <property type="match status" value="1"/>
</dbReference>